<dbReference type="EMBL" id="LGRX02025884">
    <property type="protein sequence ID" value="KAK3251690.1"/>
    <property type="molecule type" value="Genomic_DNA"/>
</dbReference>
<accession>A0AAE0CCQ0</accession>
<evidence type="ECO:0000313" key="3">
    <source>
        <dbReference type="Proteomes" id="UP001190700"/>
    </source>
</evidence>
<reference evidence="2 3" key="1">
    <citation type="journal article" date="2015" name="Genome Biol. Evol.">
        <title>Comparative Genomics of a Bacterivorous Green Alga Reveals Evolutionary Causalities and Consequences of Phago-Mixotrophic Mode of Nutrition.</title>
        <authorList>
            <person name="Burns J.A."/>
            <person name="Paasch A."/>
            <person name="Narechania A."/>
            <person name="Kim E."/>
        </authorList>
    </citation>
    <scope>NUCLEOTIDE SEQUENCE [LARGE SCALE GENOMIC DNA]</scope>
    <source>
        <strain evidence="2 3">PLY_AMNH</strain>
    </source>
</reference>
<feature type="region of interest" description="Disordered" evidence="1">
    <location>
        <begin position="1"/>
        <end position="21"/>
    </location>
</feature>
<feature type="compositionally biased region" description="Basic and acidic residues" evidence="1">
    <location>
        <begin position="1"/>
        <end position="12"/>
    </location>
</feature>
<organism evidence="2 3">
    <name type="scientific">Cymbomonas tetramitiformis</name>
    <dbReference type="NCBI Taxonomy" id="36881"/>
    <lineage>
        <taxon>Eukaryota</taxon>
        <taxon>Viridiplantae</taxon>
        <taxon>Chlorophyta</taxon>
        <taxon>Pyramimonadophyceae</taxon>
        <taxon>Pyramimonadales</taxon>
        <taxon>Pyramimonadaceae</taxon>
        <taxon>Cymbomonas</taxon>
    </lineage>
</organism>
<dbReference type="AlphaFoldDB" id="A0AAE0CCQ0"/>
<protein>
    <submittedName>
        <fullName evidence="2">Uncharacterized protein</fullName>
    </submittedName>
</protein>
<evidence type="ECO:0000256" key="1">
    <source>
        <dbReference type="SAM" id="MobiDB-lite"/>
    </source>
</evidence>
<evidence type="ECO:0000313" key="2">
    <source>
        <dbReference type="EMBL" id="KAK3251690.1"/>
    </source>
</evidence>
<comment type="caution">
    <text evidence="2">The sequence shown here is derived from an EMBL/GenBank/DDBJ whole genome shotgun (WGS) entry which is preliminary data.</text>
</comment>
<keyword evidence="3" id="KW-1185">Reference proteome</keyword>
<sequence>MADDKGIFEGDHTITPPPTRPAAIRKSNLGMEASLAQQTALLNTMMQQLTDLKTRVEEAEEMSALAEFQGGGPAQR</sequence>
<gene>
    <name evidence="2" type="ORF">CYMTET_38977</name>
</gene>
<name>A0AAE0CCQ0_9CHLO</name>
<dbReference type="Proteomes" id="UP001190700">
    <property type="component" value="Unassembled WGS sequence"/>
</dbReference>
<proteinExistence type="predicted"/>